<organism evidence="1 2">
    <name type="scientific">Gnathostoma spinigerum</name>
    <dbReference type="NCBI Taxonomy" id="75299"/>
    <lineage>
        <taxon>Eukaryota</taxon>
        <taxon>Metazoa</taxon>
        <taxon>Ecdysozoa</taxon>
        <taxon>Nematoda</taxon>
        <taxon>Chromadorea</taxon>
        <taxon>Rhabditida</taxon>
        <taxon>Spirurina</taxon>
        <taxon>Gnathostomatomorpha</taxon>
        <taxon>Gnathostomatoidea</taxon>
        <taxon>Gnathostomatidae</taxon>
        <taxon>Gnathostoma</taxon>
    </lineage>
</organism>
<sequence>MLCRVWFTNVVCLANRNIGRNQVKANLGPKCPDMYERPFQDMRRLEAAVKLDAVSVRQRRPEEIDFRSGSYTVSNEGSYIPSQKCFPPNKTSDGCWISLLTFVWVESGHAAKAWK</sequence>
<dbReference type="AlphaFoldDB" id="A0ABD6EAW8"/>
<dbReference type="EMBL" id="JBGFUD010001803">
    <property type="protein sequence ID" value="MFH4976780.1"/>
    <property type="molecule type" value="Genomic_DNA"/>
</dbReference>
<evidence type="ECO:0000313" key="2">
    <source>
        <dbReference type="Proteomes" id="UP001608902"/>
    </source>
</evidence>
<protein>
    <submittedName>
        <fullName evidence="1">Uncharacterized protein</fullName>
    </submittedName>
</protein>
<name>A0ABD6EAW8_9BILA</name>
<accession>A0ABD6EAW8</accession>
<reference evidence="1 2" key="1">
    <citation type="submission" date="2024-08" db="EMBL/GenBank/DDBJ databases">
        <title>Gnathostoma spinigerum genome.</title>
        <authorList>
            <person name="Gonzalez-Bertolin B."/>
            <person name="Monzon S."/>
            <person name="Zaballos A."/>
            <person name="Jimenez P."/>
            <person name="Dekumyoy P."/>
            <person name="Varona S."/>
            <person name="Cuesta I."/>
            <person name="Sumanam S."/>
            <person name="Adisakwattana P."/>
            <person name="Gasser R.B."/>
            <person name="Hernandez-Gonzalez A."/>
            <person name="Young N.D."/>
            <person name="Perteguer M.J."/>
        </authorList>
    </citation>
    <scope>NUCLEOTIDE SEQUENCE [LARGE SCALE GENOMIC DNA]</scope>
    <source>
        <strain evidence="1">AL3</strain>
        <tissue evidence="1">Liver</tissue>
    </source>
</reference>
<comment type="caution">
    <text evidence="1">The sequence shown here is derived from an EMBL/GenBank/DDBJ whole genome shotgun (WGS) entry which is preliminary data.</text>
</comment>
<proteinExistence type="predicted"/>
<keyword evidence="2" id="KW-1185">Reference proteome</keyword>
<gene>
    <name evidence="1" type="ORF">AB6A40_003489</name>
</gene>
<dbReference type="Proteomes" id="UP001608902">
    <property type="component" value="Unassembled WGS sequence"/>
</dbReference>
<evidence type="ECO:0000313" key="1">
    <source>
        <dbReference type="EMBL" id="MFH4976780.1"/>
    </source>
</evidence>